<gene>
    <name evidence="5" type="ORF">Amac_007720</name>
</gene>
<keyword evidence="1" id="KW-0805">Transcription regulation</keyword>
<evidence type="ECO:0000256" key="2">
    <source>
        <dbReference type="ARBA" id="ARBA00023125"/>
    </source>
</evidence>
<dbReference type="InterPro" id="IPR019888">
    <property type="entry name" value="Tscrpt_reg_AsnC-like"/>
</dbReference>
<dbReference type="InterPro" id="IPR036388">
    <property type="entry name" value="WH-like_DNA-bd_sf"/>
</dbReference>
<dbReference type="GO" id="GO:0043565">
    <property type="term" value="F:sequence-specific DNA binding"/>
    <property type="evidence" value="ECO:0007669"/>
    <property type="project" value="InterPro"/>
</dbReference>
<dbReference type="GO" id="GO:0043200">
    <property type="term" value="P:response to amino acid"/>
    <property type="evidence" value="ECO:0007669"/>
    <property type="project" value="TreeGrafter"/>
</dbReference>
<dbReference type="GO" id="GO:0005829">
    <property type="term" value="C:cytosol"/>
    <property type="evidence" value="ECO:0007669"/>
    <property type="project" value="TreeGrafter"/>
</dbReference>
<dbReference type="AlphaFoldDB" id="A0A5M3WDN2"/>
<proteinExistence type="predicted"/>
<dbReference type="SUPFAM" id="SSF54909">
    <property type="entry name" value="Dimeric alpha+beta barrel"/>
    <property type="match status" value="2"/>
</dbReference>
<evidence type="ECO:0000256" key="3">
    <source>
        <dbReference type="ARBA" id="ARBA00023163"/>
    </source>
</evidence>
<sequence>MRRTTTPTAARVGRYGWTTGPDVLNQHYDLDDQDKAIVTMLRQDGRAPLARIGEQVGLSADAVRARLARLSGDGILRVIGFVDPRSLGYGCLSTVGLRYHGPIEELVKTLNGHPKITFMVQTVGELNVICEVAARDDIDLADTVAEAFGAIEGVREYEVSRQLKALKWESQGRPRPPATAPVEQARTELDDLDVALLRVLVDAPRSTFRELEAKVEAPYWVVRKRTQALFANGLIHATAVLDRVSTDPVTMACIRIQLAGDTAEGLAALAALPEVAILLLTAGRFHASAEVTCASPEDLAGLMLRMLAIDCVRDVSVLVYARTLVLPRPWRFDITTG</sequence>
<dbReference type="RefSeq" id="WP_170322298.1">
    <property type="nucleotide sequence ID" value="NZ_BAAAHL010000077.1"/>
</dbReference>
<dbReference type="InterPro" id="IPR036390">
    <property type="entry name" value="WH_DNA-bd_sf"/>
</dbReference>
<dbReference type="PRINTS" id="PR00033">
    <property type="entry name" value="HTHASNC"/>
</dbReference>
<dbReference type="SUPFAM" id="SSF46785">
    <property type="entry name" value="Winged helix' DNA-binding domain"/>
    <property type="match status" value="2"/>
</dbReference>
<dbReference type="Pfam" id="PF22482">
    <property type="entry name" value="AsnC_trans_reg_3"/>
    <property type="match status" value="1"/>
</dbReference>
<dbReference type="Proteomes" id="UP000331127">
    <property type="component" value="Unassembled WGS sequence"/>
</dbReference>
<dbReference type="InterPro" id="IPR000485">
    <property type="entry name" value="AsnC-type_HTH_dom"/>
</dbReference>
<keyword evidence="2" id="KW-0238">DNA-binding</keyword>
<accession>A0A5M3WDN2</accession>
<dbReference type="PANTHER" id="PTHR30154:SF34">
    <property type="entry name" value="TRANSCRIPTIONAL REGULATOR AZLB"/>
    <property type="match status" value="1"/>
</dbReference>
<dbReference type="InterPro" id="IPR054609">
    <property type="entry name" value="PF0864-like_C"/>
</dbReference>
<keyword evidence="3" id="KW-0804">Transcription</keyword>
<dbReference type="Gene3D" id="1.10.10.10">
    <property type="entry name" value="Winged helix-like DNA-binding domain superfamily/Winged helix DNA-binding domain"/>
    <property type="match status" value="2"/>
</dbReference>
<dbReference type="Gene3D" id="3.30.70.920">
    <property type="match status" value="1"/>
</dbReference>
<keyword evidence="6" id="KW-1185">Reference proteome</keyword>
<dbReference type="PANTHER" id="PTHR30154">
    <property type="entry name" value="LEUCINE-RESPONSIVE REGULATORY PROTEIN"/>
    <property type="match status" value="1"/>
</dbReference>
<evidence type="ECO:0000313" key="5">
    <source>
        <dbReference type="EMBL" id="GES07177.1"/>
    </source>
</evidence>
<dbReference type="EMBL" id="BLAE01000005">
    <property type="protein sequence ID" value="GES07177.1"/>
    <property type="molecule type" value="Genomic_DNA"/>
</dbReference>
<dbReference type="SMART" id="SM00344">
    <property type="entry name" value="HTH_ASNC"/>
    <property type="match status" value="2"/>
</dbReference>
<organism evidence="5 6">
    <name type="scientific">Acrocarpospora macrocephala</name>
    <dbReference type="NCBI Taxonomy" id="150177"/>
    <lineage>
        <taxon>Bacteria</taxon>
        <taxon>Bacillati</taxon>
        <taxon>Actinomycetota</taxon>
        <taxon>Actinomycetes</taxon>
        <taxon>Streptosporangiales</taxon>
        <taxon>Streptosporangiaceae</taxon>
        <taxon>Acrocarpospora</taxon>
    </lineage>
</organism>
<evidence type="ECO:0000313" key="6">
    <source>
        <dbReference type="Proteomes" id="UP000331127"/>
    </source>
</evidence>
<dbReference type="Pfam" id="PF13404">
    <property type="entry name" value="HTH_AsnC-type"/>
    <property type="match status" value="1"/>
</dbReference>
<reference evidence="5 6" key="1">
    <citation type="submission" date="2019-10" db="EMBL/GenBank/DDBJ databases">
        <title>Whole genome shotgun sequence of Acrocarpospora macrocephala NBRC 16266.</title>
        <authorList>
            <person name="Ichikawa N."/>
            <person name="Kimura A."/>
            <person name="Kitahashi Y."/>
            <person name="Komaki H."/>
            <person name="Oguchi A."/>
        </authorList>
    </citation>
    <scope>NUCLEOTIDE SEQUENCE [LARGE SCALE GENOMIC DNA]</scope>
    <source>
        <strain evidence="5 6">NBRC 16266</strain>
    </source>
</reference>
<evidence type="ECO:0000259" key="4">
    <source>
        <dbReference type="PROSITE" id="PS50956"/>
    </source>
</evidence>
<comment type="caution">
    <text evidence="5">The sequence shown here is derived from an EMBL/GenBank/DDBJ whole genome shotgun (WGS) entry which is preliminary data.</text>
</comment>
<feature type="domain" description="HTH asnC-type" evidence="4">
    <location>
        <begin position="30"/>
        <end position="90"/>
    </location>
</feature>
<name>A0A5M3WDN2_9ACTN</name>
<protein>
    <recommendedName>
        <fullName evidence="4">HTH asnC-type domain-containing protein</fullName>
    </recommendedName>
</protein>
<dbReference type="PROSITE" id="PS50956">
    <property type="entry name" value="HTH_ASNC_2"/>
    <property type="match status" value="1"/>
</dbReference>
<dbReference type="InterPro" id="IPR011008">
    <property type="entry name" value="Dimeric_a/b-barrel"/>
</dbReference>
<evidence type="ECO:0000256" key="1">
    <source>
        <dbReference type="ARBA" id="ARBA00023015"/>
    </source>
</evidence>